<dbReference type="AlphaFoldDB" id="A0AAV1D4U8"/>
<reference evidence="2" key="1">
    <citation type="submission" date="2023-03" db="EMBL/GenBank/DDBJ databases">
        <authorList>
            <person name="Julca I."/>
        </authorList>
    </citation>
    <scope>NUCLEOTIDE SEQUENCE</scope>
</reference>
<dbReference type="EMBL" id="OX459121">
    <property type="protein sequence ID" value="CAI9101652.1"/>
    <property type="molecule type" value="Genomic_DNA"/>
</dbReference>
<proteinExistence type="predicted"/>
<protein>
    <submittedName>
        <fullName evidence="2">OLC1v1039023C1</fullName>
    </submittedName>
</protein>
<organism evidence="2 3">
    <name type="scientific">Oldenlandia corymbosa var. corymbosa</name>
    <dbReference type="NCBI Taxonomy" id="529605"/>
    <lineage>
        <taxon>Eukaryota</taxon>
        <taxon>Viridiplantae</taxon>
        <taxon>Streptophyta</taxon>
        <taxon>Embryophyta</taxon>
        <taxon>Tracheophyta</taxon>
        <taxon>Spermatophyta</taxon>
        <taxon>Magnoliopsida</taxon>
        <taxon>eudicotyledons</taxon>
        <taxon>Gunneridae</taxon>
        <taxon>Pentapetalae</taxon>
        <taxon>asterids</taxon>
        <taxon>lamiids</taxon>
        <taxon>Gentianales</taxon>
        <taxon>Rubiaceae</taxon>
        <taxon>Rubioideae</taxon>
        <taxon>Spermacoceae</taxon>
        <taxon>Hedyotis-Oldenlandia complex</taxon>
        <taxon>Oldenlandia</taxon>
    </lineage>
</organism>
<gene>
    <name evidence="2" type="ORF">OLC1_LOCUS11199</name>
</gene>
<evidence type="ECO:0000313" key="3">
    <source>
        <dbReference type="Proteomes" id="UP001161247"/>
    </source>
</evidence>
<sequence>MSDGAGVAQFQQAVAEIGREAVRPVHSSGVEENSLEGKRPTENTTLPPPFQGQKAKIRSWQPANWSVDLSSSGPLISPAYGHRFRSTSASTAPISMPSPPAFGDAALVLGTEMMEMEELSDEIVAPTEVINLLASSGATTSIGCYCYCVSVGLGKCSVGKQGIPFSPSVDS</sequence>
<feature type="region of interest" description="Disordered" evidence="1">
    <location>
        <begin position="18"/>
        <end position="52"/>
    </location>
</feature>
<dbReference type="Proteomes" id="UP001161247">
    <property type="component" value="Chromosome 4"/>
</dbReference>
<evidence type="ECO:0000256" key="1">
    <source>
        <dbReference type="SAM" id="MobiDB-lite"/>
    </source>
</evidence>
<accession>A0AAV1D4U8</accession>
<evidence type="ECO:0000313" key="2">
    <source>
        <dbReference type="EMBL" id="CAI9101652.1"/>
    </source>
</evidence>
<keyword evidence="3" id="KW-1185">Reference proteome</keyword>
<name>A0AAV1D4U8_OLDCO</name>